<proteinExistence type="predicted"/>
<reference evidence="1" key="1">
    <citation type="submission" date="2021-02" db="EMBL/GenBank/DDBJ databases">
        <authorList>
            <person name="Dougan E. K."/>
            <person name="Rhodes N."/>
            <person name="Thang M."/>
            <person name="Chan C."/>
        </authorList>
    </citation>
    <scope>NUCLEOTIDE SEQUENCE</scope>
</reference>
<dbReference type="AlphaFoldDB" id="A0A812IG83"/>
<accession>A0A812IG83</accession>
<feature type="non-terminal residue" evidence="1">
    <location>
        <position position="55"/>
    </location>
</feature>
<evidence type="ECO:0000313" key="2">
    <source>
        <dbReference type="Proteomes" id="UP000604046"/>
    </source>
</evidence>
<dbReference type="OrthoDB" id="437189at2759"/>
<organism evidence="1 2">
    <name type="scientific">Symbiodinium natans</name>
    <dbReference type="NCBI Taxonomy" id="878477"/>
    <lineage>
        <taxon>Eukaryota</taxon>
        <taxon>Sar</taxon>
        <taxon>Alveolata</taxon>
        <taxon>Dinophyceae</taxon>
        <taxon>Suessiales</taxon>
        <taxon>Symbiodiniaceae</taxon>
        <taxon>Symbiodinium</taxon>
    </lineage>
</organism>
<name>A0A812IG83_9DINO</name>
<feature type="non-terminal residue" evidence="1">
    <location>
        <position position="1"/>
    </location>
</feature>
<comment type="caution">
    <text evidence="1">The sequence shown here is derived from an EMBL/GenBank/DDBJ whole genome shotgun (WGS) entry which is preliminary data.</text>
</comment>
<gene>
    <name evidence="1" type="ORF">SNAT2548_LOCUS4155</name>
</gene>
<dbReference type="EMBL" id="CAJNDS010000256">
    <property type="protein sequence ID" value="CAE7034643.1"/>
    <property type="molecule type" value="Genomic_DNA"/>
</dbReference>
<keyword evidence="2" id="KW-1185">Reference proteome</keyword>
<protein>
    <submittedName>
        <fullName evidence="1">Uncharacterized protein</fullName>
    </submittedName>
</protein>
<sequence>DETKQRIETMTLDKKRQIDSNAELKDYVFKQIEKEIKMNNKAKEKPGCEFWLVAP</sequence>
<dbReference type="Proteomes" id="UP000604046">
    <property type="component" value="Unassembled WGS sequence"/>
</dbReference>
<evidence type="ECO:0000313" key="1">
    <source>
        <dbReference type="EMBL" id="CAE7034643.1"/>
    </source>
</evidence>